<keyword evidence="1" id="KW-0805">Transcription regulation</keyword>
<reference evidence="5 6" key="1">
    <citation type="submission" date="2014-03" db="EMBL/GenBank/DDBJ databases">
        <title>Genomics of Bifidobacteria.</title>
        <authorList>
            <person name="Ventura M."/>
            <person name="Milani C."/>
            <person name="Lugli G.A."/>
        </authorList>
    </citation>
    <scope>NUCLEOTIDE SEQUENCE [LARGE SCALE GENOMIC DNA]</scope>
    <source>
        <strain evidence="5 6">LMG 21589</strain>
    </source>
</reference>
<dbReference type="InterPro" id="IPR010982">
    <property type="entry name" value="Lambda_DNA-bd_dom_sf"/>
</dbReference>
<dbReference type="STRING" id="158787.BSCA_0416"/>
<dbReference type="eggNOG" id="COG1609">
    <property type="taxonomic scope" value="Bacteria"/>
</dbReference>
<dbReference type="InterPro" id="IPR046335">
    <property type="entry name" value="LacI/GalR-like_sensor"/>
</dbReference>
<dbReference type="GeneID" id="85166849"/>
<evidence type="ECO:0000256" key="3">
    <source>
        <dbReference type="ARBA" id="ARBA00023163"/>
    </source>
</evidence>
<feature type="domain" description="HTH lacI-type" evidence="4">
    <location>
        <begin position="5"/>
        <end position="59"/>
    </location>
</feature>
<dbReference type="Pfam" id="PF00356">
    <property type="entry name" value="LacI"/>
    <property type="match status" value="1"/>
</dbReference>
<name>A0A087D3H9_9BIFI</name>
<comment type="caution">
    <text evidence="5">The sequence shown here is derived from an EMBL/GenBank/DDBJ whole genome shotgun (WGS) entry which is preliminary data.</text>
</comment>
<dbReference type="PROSITE" id="PS00356">
    <property type="entry name" value="HTH_LACI_1"/>
    <property type="match status" value="1"/>
</dbReference>
<evidence type="ECO:0000313" key="6">
    <source>
        <dbReference type="Proteomes" id="UP000029033"/>
    </source>
</evidence>
<accession>A0A087D3H9</accession>
<dbReference type="PROSITE" id="PS50932">
    <property type="entry name" value="HTH_LACI_2"/>
    <property type="match status" value="1"/>
</dbReference>
<organism evidence="5 6">
    <name type="scientific">Bifidobacterium scardovii</name>
    <dbReference type="NCBI Taxonomy" id="158787"/>
    <lineage>
        <taxon>Bacteria</taxon>
        <taxon>Bacillati</taxon>
        <taxon>Actinomycetota</taxon>
        <taxon>Actinomycetes</taxon>
        <taxon>Bifidobacteriales</taxon>
        <taxon>Bifidobacteriaceae</taxon>
        <taxon>Bifidobacterium</taxon>
    </lineage>
</organism>
<dbReference type="SMART" id="SM00354">
    <property type="entry name" value="HTH_LACI"/>
    <property type="match status" value="1"/>
</dbReference>
<evidence type="ECO:0000256" key="1">
    <source>
        <dbReference type="ARBA" id="ARBA00023015"/>
    </source>
</evidence>
<gene>
    <name evidence="5" type="ORF">BSCA_0416</name>
</gene>
<dbReference type="PANTHER" id="PTHR30146">
    <property type="entry name" value="LACI-RELATED TRANSCRIPTIONAL REPRESSOR"/>
    <property type="match status" value="1"/>
</dbReference>
<dbReference type="InterPro" id="IPR000843">
    <property type="entry name" value="HTH_LacI"/>
</dbReference>
<keyword evidence="6" id="KW-1185">Reference proteome</keyword>
<evidence type="ECO:0000259" key="4">
    <source>
        <dbReference type="PROSITE" id="PS50932"/>
    </source>
</evidence>
<dbReference type="SUPFAM" id="SSF53822">
    <property type="entry name" value="Periplasmic binding protein-like I"/>
    <property type="match status" value="1"/>
</dbReference>
<dbReference type="GO" id="GO:0003700">
    <property type="term" value="F:DNA-binding transcription factor activity"/>
    <property type="evidence" value="ECO:0007669"/>
    <property type="project" value="TreeGrafter"/>
</dbReference>
<keyword evidence="3" id="KW-0804">Transcription</keyword>
<proteinExistence type="predicted"/>
<dbReference type="RefSeq" id="WP_033518488.1">
    <property type="nucleotide sequence ID" value="NZ_CAUPKV010000008.1"/>
</dbReference>
<dbReference type="EMBL" id="JGZO01000034">
    <property type="protein sequence ID" value="KFI90079.1"/>
    <property type="molecule type" value="Genomic_DNA"/>
</dbReference>
<keyword evidence="2" id="KW-0238">DNA-binding</keyword>
<dbReference type="CDD" id="cd01392">
    <property type="entry name" value="HTH_LacI"/>
    <property type="match status" value="1"/>
</dbReference>
<dbReference type="GO" id="GO:0000976">
    <property type="term" value="F:transcription cis-regulatory region binding"/>
    <property type="evidence" value="ECO:0007669"/>
    <property type="project" value="TreeGrafter"/>
</dbReference>
<dbReference type="AlphaFoldDB" id="A0A087D3H9"/>
<dbReference type="SUPFAM" id="SSF47413">
    <property type="entry name" value="lambda repressor-like DNA-binding domains"/>
    <property type="match status" value="1"/>
</dbReference>
<evidence type="ECO:0000256" key="2">
    <source>
        <dbReference type="ARBA" id="ARBA00023125"/>
    </source>
</evidence>
<dbReference type="Gene3D" id="3.40.50.2300">
    <property type="match status" value="2"/>
</dbReference>
<protein>
    <submittedName>
        <fullName evidence="5">Transcriptional regulator</fullName>
    </submittedName>
</protein>
<dbReference type="PANTHER" id="PTHR30146:SF24">
    <property type="entry name" value="XYLOSE OPERON REGULATORY PROTEIN"/>
    <property type="match status" value="1"/>
</dbReference>
<dbReference type="CDD" id="cd06267">
    <property type="entry name" value="PBP1_LacI_sugar_binding-like"/>
    <property type="match status" value="1"/>
</dbReference>
<evidence type="ECO:0000313" key="5">
    <source>
        <dbReference type="EMBL" id="KFI90079.1"/>
    </source>
</evidence>
<dbReference type="OrthoDB" id="4268837at2"/>
<dbReference type="Proteomes" id="UP000029033">
    <property type="component" value="Unassembled WGS sequence"/>
</dbReference>
<dbReference type="Gene3D" id="1.10.260.40">
    <property type="entry name" value="lambda repressor-like DNA-binding domains"/>
    <property type="match status" value="1"/>
</dbReference>
<dbReference type="InterPro" id="IPR028082">
    <property type="entry name" value="Peripla_BP_I"/>
</dbReference>
<dbReference type="Pfam" id="PF13377">
    <property type="entry name" value="Peripla_BP_3"/>
    <property type="match status" value="1"/>
</dbReference>
<sequence>MAKRPTVYDVAKQAKVSIATVSRVLRTPETVRPATRDAVQDAIRILGYVPSGSAQGLATQKTGVIGMFLPGFDAVEQLRDFTPSTKDEALLRPDPPAEGSALPQPDRLYFDEVLRGSEIEAWHQGRSLLINIGLGHSEEDITALVSDMAGKVDGMVVLARSIPDATLAFLRRRIPVVMVANAPQDDLPNADLVRVSNRKGMKALVNHLIDAHHVDSFAYIAGPDDSPDNHKRYEGFQEALSFHGINPATAPIYRGQFRSHLAHDITADLIKRRRLPRALVCANDQMALGAIQALNEAGIAIPDDVIVTGFDDIKETTSVVPRLTTVRQPMLDLGRAAVSVLAQRIENPTAPPIAIELPVTVLLRESCEGDMASETRE</sequence>